<dbReference type="GO" id="GO:0015562">
    <property type="term" value="F:efflux transmembrane transporter activity"/>
    <property type="evidence" value="ECO:0007669"/>
    <property type="project" value="InterPro"/>
</dbReference>
<dbReference type="PROSITE" id="PS51257">
    <property type="entry name" value="PROKAR_LIPOPROTEIN"/>
    <property type="match status" value="1"/>
</dbReference>
<keyword evidence="2" id="KW-0564">Palmitate</keyword>
<organism evidence="3">
    <name type="scientific">Cupriavidus necator</name>
    <name type="common">Alcaligenes eutrophus</name>
    <name type="synonym">Ralstonia eutropha</name>
    <dbReference type="NCBI Taxonomy" id="106590"/>
    <lineage>
        <taxon>Bacteria</taxon>
        <taxon>Pseudomonadati</taxon>
        <taxon>Pseudomonadota</taxon>
        <taxon>Betaproteobacteria</taxon>
        <taxon>Burkholderiales</taxon>
        <taxon>Burkholderiaceae</taxon>
        <taxon>Cupriavidus</taxon>
    </lineage>
</organism>
<proteinExistence type="inferred from homology"/>
<comment type="subcellular location">
    <subcellularLocation>
        <location evidence="2">Cell membrane</location>
        <topology evidence="2">Lipid-anchor</topology>
    </subcellularLocation>
</comment>
<dbReference type="AlphaFoldDB" id="A0A1K0IHV8"/>
<evidence type="ECO:0000256" key="1">
    <source>
        <dbReference type="ARBA" id="ARBA00007613"/>
    </source>
</evidence>
<sequence length="474" mass="51304">MKRLIPSLAAALVLGGCSLIPEYQRPQANIPATWPQGAAYARPAEADDAAAPGWQSVFLDPALRRLVEQALANNTDLRQAALNVEAYRALYRIQRAAQFPDAGLGIAGSRQRVPADLSPTGEAGIQSQYQAALGVSYELDLFGRVRSLSQAAVEQYLASDAARYSLQISLVADVATAYLAWRSDQEQVELARSTLKSQSASLGLVEDRFKHGAASQIDVRQARSLVSQAQVQESLYTRRVAQGLNALERLIGGSIPPDLPAGQTLGETMLARFPTGLHSEVLLRRPDIVAAERQLLAANANIGAARAAFFPSITLTGAAGTASVELSGLFSGASGFWQFAPQISLPIFNAGRLRANLDHASIRRDIHVAQYEGSIQTAFREVSDGLAARGTYGRQLQAQQQRVDDNREYYRLAQQRYNEGVDSYLAVLDAQRELFAAQQQLIQDRLGQWVSEVNLFKAIGGGWQADASQTVAAK</sequence>
<evidence type="ECO:0000313" key="3">
    <source>
        <dbReference type="EMBL" id="SCU76924.1"/>
    </source>
</evidence>
<dbReference type="GO" id="GO:0005886">
    <property type="term" value="C:plasma membrane"/>
    <property type="evidence" value="ECO:0007669"/>
    <property type="project" value="UniProtKB-SubCell"/>
</dbReference>
<dbReference type="Pfam" id="PF02321">
    <property type="entry name" value="OEP"/>
    <property type="match status" value="2"/>
</dbReference>
<evidence type="ECO:0000256" key="2">
    <source>
        <dbReference type="RuleBase" id="RU362097"/>
    </source>
</evidence>
<dbReference type="InterPro" id="IPR010131">
    <property type="entry name" value="MdtP/NodT-like"/>
</dbReference>
<dbReference type="EMBL" id="FMSH01000277">
    <property type="protein sequence ID" value="SCU76924.1"/>
    <property type="molecule type" value="Genomic_DNA"/>
</dbReference>
<dbReference type="NCBIfam" id="TIGR01845">
    <property type="entry name" value="outer_NodT"/>
    <property type="match status" value="1"/>
</dbReference>
<dbReference type="SUPFAM" id="SSF56954">
    <property type="entry name" value="Outer membrane efflux proteins (OEP)"/>
    <property type="match status" value="1"/>
</dbReference>
<keyword evidence="2" id="KW-1134">Transmembrane beta strand</keyword>
<keyword evidence="2" id="KW-0812">Transmembrane</keyword>
<dbReference type="Gene3D" id="2.20.200.10">
    <property type="entry name" value="Outer membrane efflux proteins (OEP)"/>
    <property type="match status" value="1"/>
</dbReference>
<keyword evidence="2" id="KW-0472">Membrane</keyword>
<dbReference type="Gene3D" id="1.20.1600.10">
    <property type="entry name" value="Outer membrane efflux proteins (OEP)"/>
    <property type="match status" value="1"/>
</dbReference>
<keyword evidence="2" id="KW-0449">Lipoprotein</keyword>
<protein>
    <submittedName>
        <fullName evidence="3">Putative efflux pump outer membrane protein SepC</fullName>
    </submittedName>
</protein>
<comment type="similarity">
    <text evidence="1 2">Belongs to the outer membrane factor (OMF) (TC 1.B.17) family.</text>
</comment>
<accession>A0A1K0IHV8</accession>
<reference evidence="3" key="1">
    <citation type="submission" date="2016-09" db="EMBL/GenBank/DDBJ databases">
        <authorList>
            <person name="Capua I."/>
            <person name="De Benedictis P."/>
            <person name="Joannis T."/>
            <person name="Lombin L.H."/>
            <person name="Cattoli G."/>
        </authorList>
    </citation>
    <scope>NUCLEOTIDE SEQUENCE</scope>
    <source>
        <strain evidence="3">B9</strain>
    </source>
</reference>
<gene>
    <name evidence="3" type="primary">sepC</name>
    <name evidence="3" type="ORF">CNECB9_3480081</name>
</gene>
<dbReference type="RefSeq" id="WP_340526634.1">
    <property type="nucleotide sequence ID" value="NZ_FMSH01000277.1"/>
</dbReference>
<dbReference type="PANTHER" id="PTHR30203">
    <property type="entry name" value="OUTER MEMBRANE CATION EFFLUX PROTEIN"/>
    <property type="match status" value="1"/>
</dbReference>
<name>A0A1K0IHV8_CUPNE</name>
<dbReference type="InterPro" id="IPR003423">
    <property type="entry name" value="OMP_efflux"/>
</dbReference>
<dbReference type="PANTHER" id="PTHR30203:SF32">
    <property type="entry name" value="CATION EFFLUX SYSTEM PROTEIN CUSC"/>
    <property type="match status" value="1"/>
</dbReference>